<evidence type="ECO:0000313" key="12">
    <source>
        <dbReference type="EMBL" id="AFQ44756.1"/>
    </source>
</evidence>
<keyword evidence="13" id="KW-1185">Reference proteome</keyword>
<dbReference type="Gene3D" id="6.10.250.690">
    <property type="match status" value="1"/>
</dbReference>
<dbReference type="GO" id="GO:0032993">
    <property type="term" value="C:protein-DNA complex"/>
    <property type="evidence" value="ECO:0007669"/>
    <property type="project" value="TreeGrafter"/>
</dbReference>
<dbReference type="eggNOG" id="COG0745">
    <property type="taxonomic scope" value="Bacteria"/>
</dbReference>
<dbReference type="Pfam" id="PF00486">
    <property type="entry name" value="Trans_reg_C"/>
    <property type="match status" value="1"/>
</dbReference>
<dbReference type="InterPro" id="IPR016032">
    <property type="entry name" value="Sig_transdc_resp-reg_C-effctor"/>
</dbReference>
<dbReference type="InterPro" id="IPR036388">
    <property type="entry name" value="WH-like_DNA-bd_sf"/>
</dbReference>
<evidence type="ECO:0000259" key="11">
    <source>
        <dbReference type="PROSITE" id="PS51755"/>
    </source>
</evidence>
<evidence type="ECO:0000256" key="6">
    <source>
        <dbReference type="ARBA" id="ARBA00023163"/>
    </source>
</evidence>
<dbReference type="SUPFAM" id="SSF46894">
    <property type="entry name" value="C-terminal effector domain of the bipartite response regulators"/>
    <property type="match status" value="1"/>
</dbReference>
<dbReference type="OrthoDB" id="9790454at2"/>
<evidence type="ECO:0000256" key="4">
    <source>
        <dbReference type="ARBA" id="ARBA00023015"/>
    </source>
</evidence>
<evidence type="ECO:0000256" key="2">
    <source>
        <dbReference type="ARBA" id="ARBA00022553"/>
    </source>
</evidence>
<feature type="domain" description="OmpR/PhoB-type" evidence="11">
    <location>
        <begin position="125"/>
        <end position="219"/>
    </location>
</feature>
<dbReference type="InterPro" id="IPR001789">
    <property type="entry name" value="Sig_transdc_resp-reg_receiver"/>
</dbReference>
<evidence type="ECO:0000256" key="3">
    <source>
        <dbReference type="ARBA" id="ARBA00023012"/>
    </source>
</evidence>
<feature type="domain" description="Response regulatory" evidence="10">
    <location>
        <begin position="2"/>
        <end position="116"/>
    </location>
</feature>
<dbReference type="RefSeq" id="WP_014903669.1">
    <property type="nucleotide sequence ID" value="NC_018515.1"/>
</dbReference>
<dbReference type="PANTHER" id="PTHR48111:SF22">
    <property type="entry name" value="REGULATOR OF RPOS"/>
    <property type="match status" value="1"/>
</dbReference>
<dbReference type="SUPFAM" id="SSF52172">
    <property type="entry name" value="CheY-like"/>
    <property type="match status" value="1"/>
</dbReference>
<dbReference type="GO" id="GO:0006355">
    <property type="term" value="P:regulation of DNA-templated transcription"/>
    <property type="evidence" value="ECO:0007669"/>
    <property type="project" value="InterPro"/>
</dbReference>
<proteinExistence type="predicted"/>
<organism evidence="12 13">
    <name type="scientific">Desulfosporosinus meridiei (strain ATCC BAA-275 / DSM 13257 / KCTC 12902 / NCIMB 13706 / S10)</name>
    <dbReference type="NCBI Taxonomy" id="768704"/>
    <lineage>
        <taxon>Bacteria</taxon>
        <taxon>Bacillati</taxon>
        <taxon>Bacillota</taxon>
        <taxon>Clostridia</taxon>
        <taxon>Eubacteriales</taxon>
        <taxon>Desulfitobacteriaceae</taxon>
        <taxon>Desulfosporosinus</taxon>
    </lineage>
</organism>
<dbReference type="InterPro" id="IPR011006">
    <property type="entry name" value="CheY-like_superfamily"/>
</dbReference>
<dbReference type="InterPro" id="IPR039420">
    <property type="entry name" value="WalR-like"/>
</dbReference>
<dbReference type="Gene3D" id="3.40.50.2300">
    <property type="match status" value="1"/>
</dbReference>
<feature type="modified residue" description="4-aspartylphosphate" evidence="8">
    <location>
        <position position="51"/>
    </location>
</feature>
<dbReference type="AlphaFoldDB" id="J7J1B9"/>
<accession>J7J1B9</accession>
<dbReference type="CDD" id="cd00383">
    <property type="entry name" value="trans_reg_C"/>
    <property type="match status" value="1"/>
</dbReference>
<keyword evidence="3" id="KW-0902">Two-component regulatory system</keyword>
<dbReference type="STRING" id="768704.Desmer_2850"/>
<dbReference type="GO" id="GO:0000976">
    <property type="term" value="F:transcription cis-regulatory region binding"/>
    <property type="evidence" value="ECO:0007669"/>
    <property type="project" value="TreeGrafter"/>
</dbReference>
<dbReference type="EMBL" id="CP003629">
    <property type="protein sequence ID" value="AFQ44756.1"/>
    <property type="molecule type" value="Genomic_DNA"/>
</dbReference>
<sequence>MKLLFIEHKTNSSKTLNTRLKREGYVVDSIHDGEIGLELALLGSYDLIVLDSFLPMINGLNFIKELRAHDIAAPILVLHTNNDIKFMINCLDAGADDYLLKPFSLEVFLARLRALSRRIDKDYIDNELIVAGLVLNTLKCRVAKGNSVIKLSAKETLLLETLMRNYGNVVTKERIFERLWGANSVIEFANVDLYICYLRKKIGASTIKTVRNIGYYLEQTK</sequence>
<reference evidence="12 13" key="1">
    <citation type="journal article" date="2012" name="J. Bacteriol.">
        <title>Complete genome sequences of Desulfosporosinus orientis DSM765T, Desulfosporosinus youngiae DSM17734T, Desulfosporosinus meridiei DSM13257T, and Desulfosporosinus acidiphilus DSM22704T.</title>
        <authorList>
            <person name="Pester M."/>
            <person name="Brambilla E."/>
            <person name="Alazard D."/>
            <person name="Rattei T."/>
            <person name="Weinmaier T."/>
            <person name="Han J."/>
            <person name="Lucas S."/>
            <person name="Lapidus A."/>
            <person name="Cheng J.F."/>
            <person name="Goodwin L."/>
            <person name="Pitluck S."/>
            <person name="Peters L."/>
            <person name="Ovchinnikova G."/>
            <person name="Teshima H."/>
            <person name="Detter J.C."/>
            <person name="Han C.S."/>
            <person name="Tapia R."/>
            <person name="Land M.L."/>
            <person name="Hauser L."/>
            <person name="Kyrpides N.C."/>
            <person name="Ivanova N.N."/>
            <person name="Pagani I."/>
            <person name="Huntmann M."/>
            <person name="Wei C.L."/>
            <person name="Davenport K.W."/>
            <person name="Daligault H."/>
            <person name="Chain P.S."/>
            <person name="Chen A."/>
            <person name="Mavromatis K."/>
            <person name="Markowitz V."/>
            <person name="Szeto E."/>
            <person name="Mikhailova N."/>
            <person name="Pati A."/>
            <person name="Wagner M."/>
            <person name="Woyke T."/>
            <person name="Ollivier B."/>
            <person name="Klenk H.P."/>
            <person name="Spring S."/>
            <person name="Loy A."/>
        </authorList>
    </citation>
    <scope>NUCLEOTIDE SEQUENCE [LARGE SCALE GENOMIC DNA]</scope>
    <source>
        <strain evidence="13">ATCC BAA-275 / DSM 13257 / NCIMB 13706 / S10</strain>
    </source>
</reference>
<dbReference type="SMART" id="SM00448">
    <property type="entry name" value="REC"/>
    <property type="match status" value="1"/>
</dbReference>
<dbReference type="PROSITE" id="PS50110">
    <property type="entry name" value="RESPONSE_REGULATORY"/>
    <property type="match status" value="1"/>
</dbReference>
<dbReference type="HOGENOM" id="CLU_000445_30_1_9"/>
<dbReference type="Gene3D" id="1.10.10.10">
    <property type="entry name" value="Winged helix-like DNA-binding domain superfamily/Winged helix DNA-binding domain"/>
    <property type="match status" value="1"/>
</dbReference>
<comment type="function">
    <text evidence="7">May play the central regulatory role in sporulation. It may be an element of the effector pathway responsible for the activation of sporulation genes in response to nutritional stress. Spo0A may act in concert with spo0H (a sigma factor) to control the expression of some genes that are critical to the sporulation process.</text>
</comment>
<dbReference type="Proteomes" id="UP000005262">
    <property type="component" value="Chromosome"/>
</dbReference>
<dbReference type="PANTHER" id="PTHR48111">
    <property type="entry name" value="REGULATOR OF RPOS"/>
    <property type="match status" value="1"/>
</dbReference>
<keyword evidence="2 8" id="KW-0597">Phosphoprotein</keyword>
<name>J7J1B9_DESMD</name>
<evidence type="ECO:0000256" key="9">
    <source>
        <dbReference type="PROSITE-ProRule" id="PRU01091"/>
    </source>
</evidence>
<evidence type="ECO:0000256" key="1">
    <source>
        <dbReference type="ARBA" id="ARBA00018672"/>
    </source>
</evidence>
<evidence type="ECO:0000256" key="5">
    <source>
        <dbReference type="ARBA" id="ARBA00023125"/>
    </source>
</evidence>
<gene>
    <name evidence="12" type="ordered locus">Desmer_2850</name>
</gene>
<protein>
    <recommendedName>
        <fullName evidence="1">Stage 0 sporulation protein A homolog</fullName>
    </recommendedName>
</protein>
<dbReference type="InterPro" id="IPR001867">
    <property type="entry name" value="OmpR/PhoB-type_DNA-bd"/>
</dbReference>
<dbReference type="Pfam" id="PF00072">
    <property type="entry name" value="Response_reg"/>
    <property type="match status" value="1"/>
</dbReference>
<evidence type="ECO:0000256" key="7">
    <source>
        <dbReference type="ARBA" id="ARBA00024867"/>
    </source>
</evidence>
<keyword evidence="6" id="KW-0804">Transcription</keyword>
<feature type="DNA-binding region" description="OmpR/PhoB-type" evidence="9">
    <location>
        <begin position="125"/>
        <end position="219"/>
    </location>
</feature>
<dbReference type="GO" id="GO:0000156">
    <property type="term" value="F:phosphorelay response regulator activity"/>
    <property type="evidence" value="ECO:0007669"/>
    <property type="project" value="TreeGrafter"/>
</dbReference>
<dbReference type="GO" id="GO:0005829">
    <property type="term" value="C:cytosol"/>
    <property type="evidence" value="ECO:0007669"/>
    <property type="project" value="TreeGrafter"/>
</dbReference>
<reference evidence="13" key="2">
    <citation type="submission" date="2012-08" db="EMBL/GenBank/DDBJ databases">
        <title>Finished genome of Desulfosporosinus meridiei DSM 13257.</title>
        <authorList>
            <person name="Huntemann M."/>
            <person name="Wei C.-L."/>
            <person name="Han J."/>
            <person name="Detter J.C."/>
            <person name="Han C."/>
            <person name="Davenport K."/>
            <person name="Daligault H."/>
            <person name="Erkkila T."/>
            <person name="Gu W."/>
            <person name="Munk A.C.C."/>
            <person name="Teshima H."/>
            <person name="Xu Y."/>
            <person name="Chain P."/>
            <person name="Tapia R."/>
            <person name="Chen A."/>
            <person name="Krypides N."/>
            <person name="Mavromatis K."/>
            <person name="Markowitz V."/>
            <person name="Szeto E."/>
            <person name="Ivanova N."/>
            <person name="Mikhailova N."/>
            <person name="Ovchinnikova G."/>
            <person name="Pagani I."/>
            <person name="Pati A."/>
            <person name="Goodwin L."/>
            <person name="Peters L."/>
            <person name="Pitluck S."/>
            <person name="Woyke T."/>
            <person name="Pester M."/>
            <person name="Spring S."/>
            <person name="Ollivier B."/>
            <person name="Rattei T."/>
            <person name="Klenk H.-P."/>
            <person name="Wagner M."/>
            <person name="Loy A."/>
        </authorList>
    </citation>
    <scope>NUCLEOTIDE SEQUENCE [LARGE SCALE GENOMIC DNA]</scope>
    <source>
        <strain evidence="13">ATCC BAA-275 / DSM 13257 / NCIMB 13706 / S10</strain>
    </source>
</reference>
<dbReference type="KEGG" id="dmi:Desmer_2850"/>
<evidence type="ECO:0000259" key="10">
    <source>
        <dbReference type="PROSITE" id="PS50110"/>
    </source>
</evidence>
<evidence type="ECO:0000313" key="13">
    <source>
        <dbReference type="Proteomes" id="UP000005262"/>
    </source>
</evidence>
<evidence type="ECO:0000256" key="8">
    <source>
        <dbReference type="PROSITE-ProRule" id="PRU00169"/>
    </source>
</evidence>
<dbReference type="PROSITE" id="PS51755">
    <property type="entry name" value="OMPR_PHOB"/>
    <property type="match status" value="1"/>
</dbReference>
<dbReference type="SMART" id="SM00862">
    <property type="entry name" value="Trans_reg_C"/>
    <property type="match status" value="1"/>
</dbReference>
<keyword evidence="4" id="KW-0805">Transcription regulation</keyword>
<keyword evidence="5 9" id="KW-0238">DNA-binding</keyword>